<keyword evidence="2" id="KW-1133">Transmembrane helix</keyword>
<dbReference type="RefSeq" id="WP_239126857.1">
    <property type="nucleotide sequence ID" value="NZ_BOOJ01000002.1"/>
</dbReference>
<proteinExistence type="predicted"/>
<keyword evidence="2" id="KW-0812">Transmembrane</keyword>
<feature type="transmembrane region" description="Helical" evidence="2">
    <location>
        <begin position="221"/>
        <end position="243"/>
    </location>
</feature>
<protein>
    <submittedName>
        <fullName evidence="3">Membrane protein</fullName>
    </submittedName>
</protein>
<dbReference type="Proteomes" id="UP000619788">
    <property type="component" value="Unassembled WGS sequence"/>
</dbReference>
<feature type="region of interest" description="Disordered" evidence="1">
    <location>
        <begin position="1"/>
        <end position="27"/>
    </location>
</feature>
<keyword evidence="2" id="KW-0472">Membrane</keyword>
<feature type="transmembrane region" description="Helical" evidence="2">
    <location>
        <begin position="255"/>
        <end position="275"/>
    </location>
</feature>
<keyword evidence="4" id="KW-1185">Reference proteome</keyword>
<evidence type="ECO:0000313" key="3">
    <source>
        <dbReference type="EMBL" id="GIH89417.1"/>
    </source>
</evidence>
<evidence type="ECO:0000256" key="1">
    <source>
        <dbReference type="SAM" id="MobiDB-lite"/>
    </source>
</evidence>
<feature type="transmembrane region" description="Helical" evidence="2">
    <location>
        <begin position="192"/>
        <end position="215"/>
    </location>
</feature>
<dbReference type="AlphaFoldDB" id="A0A8J3WI71"/>
<feature type="compositionally biased region" description="Pro residues" evidence="1">
    <location>
        <begin position="1"/>
        <end position="21"/>
    </location>
</feature>
<feature type="transmembrane region" description="Helical" evidence="2">
    <location>
        <begin position="155"/>
        <end position="180"/>
    </location>
</feature>
<sequence length="318" mass="32904">MSDIPASPPGGPHGPVPPVPHGGPQGPAGPVGVIHDIGYRHYDGPRLGRGSATVALAVHTLRGVFGLGRPARSKIIPFALFGIMMLPAVVSIAVMAMVQQRAMEYTPYATIMQPVLAIFLASQSPYAVAPDLRFRVLPLYLSRPVGLWDYVGAKLAAMTVAMFTLLAVPLTVLYIGELLVDMPGSPQTSEYLAAMAGAVGLAVLLASLGVAIASFTPRRGLGVASVIALYLLASGVSTVVAAVMESVNDYTAAGWAWLINPFFLVDAAIPVGLFGTEPAAPGAYPTGIGVAAAIVLMLALIALSVIALIARYRKAASR</sequence>
<evidence type="ECO:0000256" key="2">
    <source>
        <dbReference type="SAM" id="Phobius"/>
    </source>
</evidence>
<dbReference type="EMBL" id="BOOJ01000002">
    <property type="protein sequence ID" value="GIH89417.1"/>
    <property type="molecule type" value="Genomic_DNA"/>
</dbReference>
<feature type="transmembrane region" description="Helical" evidence="2">
    <location>
        <begin position="75"/>
        <end position="98"/>
    </location>
</feature>
<evidence type="ECO:0000313" key="4">
    <source>
        <dbReference type="Proteomes" id="UP000619788"/>
    </source>
</evidence>
<accession>A0A8J3WI71</accession>
<reference evidence="3 4" key="1">
    <citation type="submission" date="2021-01" db="EMBL/GenBank/DDBJ databases">
        <title>Whole genome shotgun sequence of Planobispora siamensis NBRC 107568.</title>
        <authorList>
            <person name="Komaki H."/>
            <person name="Tamura T."/>
        </authorList>
    </citation>
    <scope>NUCLEOTIDE SEQUENCE [LARGE SCALE GENOMIC DNA]</scope>
    <source>
        <strain evidence="3 4">NBRC 107568</strain>
    </source>
</reference>
<comment type="caution">
    <text evidence="3">The sequence shown here is derived from an EMBL/GenBank/DDBJ whole genome shotgun (WGS) entry which is preliminary data.</text>
</comment>
<organism evidence="3 4">
    <name type="scientific">Planobispora siamensis</name>
    <dbReference type="NCBI Taxonomy" id="936338"/>
    <lineage>
        <taxon>Bacteria</taxon>
        <taxon>Bacillati</taxon>
        <taxon>Actinomycetota</taxon>
        <taxon>Actinomycetes</taxon>
        <taxon>Streptosporangiales</taxon>
        <taxon>Streptosporangiaceae</taxon>
        <taxon>Planobispora</taxon>
    </lineage>
</organism>
<feature type="transmembrane region" description="Helical" evidence="2">
    <location>
        <begin position="287"/>
        <end position="310"/>
    </location>
</feature>
<name>A0A8J3WI71_9ACTN</name>
<gene>
    <name evidence="3" type="ORF">Psi01_00470</name>
</gene>